<dbReference type="InterPro" id="IPR036844">
    <property type="entry name" value="Hint_dom_sf"/>
</dbReference>
<dbReference type="InterPro" id="IPR025193">
    <property type="entry name" value="DUF4114"/>
</dbReference>
<feature type="compositionally biased region" description="Acidic residues" evidence="9">
    <location>
        <begin position="1243"/>
        <end position="1255"/>
    </location>
</feature>
<organism evidence="11 12">
    <name type="scientific">Aliiroseovarius crassostreae</name>
    <dbReference type="NCBI Taxonomy" id="154981"/>
    <lineage>
        <taxon>Bacteria</taxon>
        <taxon>Pseudomonadati</taxon>
        <taxon>Pseudomonadota</taxon>
        <taxon>Alphaproteobacteria</taxon>
        <taxon>Rhodobacterales</taxon>
        <taxon>Paracoccaceae</taxon>
        <taxon>Aliiroseovarius</taxon>
    </lineage>
</organism>
<dbReference type="Proteomes" id="UP001057991">
    <property type="component" value="Chromosome"/>
</dbReference>
<evidence type="ECO:0000313" key="11">
    <source>
        <dbReference type="EMBL" id="UWP96573.1"/>
    </source>
</evidence>
<dbReference type="Pfam" id="PF13448">
    <property type="entry name" value="DUF4114"/>
    <property type="match status" value="1"/>
</dbReference>
<dbReference type="GO" id="GO:0090729">
    <property type="term" value="F:toxin activity"/>
    <property type="evidence" value="ECO:0007669"/>
    <property type="project" value="UniProtKB-KW"/>
</dbReference>
<keyword evidence="5" id="KW-0677">Repeat</keyword>
<dbReference type="Pfam" id="PF13403">
    <property type="entry name" value="Hint_2"/>
    <property type="match status" value="1"/>
</dbReference>
<feature type="compositionally biased region" description="Low complexity" evidence="9">
    <location>
        <begin position="1220"/>
        <end position="1230"/>
    </location>
</feature>
<reference evidence="11" key="1">
    <citation type="submission" date="2021-08" db="EMBL/GenBank/DDBJ databases">
        <authorList>
            <person name="Nwanade C."/>
            <person name="Wang M."/>
            <person name="Masoudi A."/>
            <person name="Yu Z."/>
            <person name="Liu J."/>
        </authorList>
    </citation>
    <scope>NUCLEOTIDE SEQUENCE</scope>
    <source>
        <strain evidence="11">S056</strain>
    </source>
</reference>
<dbReference type="SUPFAM" id="SSF51294">
    <property type="entry name" value="Hedgehog/intein (Hint) domain"/>
    <property type="match status" value="1"/>
</dbReference>
<dbReference type="SUPFAM" id="SSF51120">
    <property type="entry name" value="beta-Roll"/>
    <property type="match status" value="5"/>
</dbReference>
<evidence type="ECO:0000256" key="2">
    <source>
        <dbReference type="ARBA" id="ARBA00004613"/>
    </source>
</evidence>
<evidence type="ECO:0000256" key="7">
    <source>
        <dbReference type="ARBA" id="ARBA00023026"/>
    </source>
</evidence>
<evidence type="ECO:0000256" key="5">
    <source>
        <dbReference type="ARBA" id="ARBA00022737"/>
    </source>
</evidence>
<dbReference type="SMART" id="SM00306">
    <property type="entry name" value="HintN"/>
    <property type="match status" value="1"/>
</dbReference>
<accession>A0A9Q9M0J8</accession>
<evidence type="ECO:0000256" key="8">
    <source>
        <dbReference type="ARBA" id="ARBA00023136"/>
    </source>
</evidence>
<dbReference type="InterPro" id="IPR003995">
    <property type="entry name" value="RTX_toxin_determinant-A"/>
</dbReference>
<keyword evidence="3" id="KW-0964">Secreted</keyword>
<keyword evidence="6" id="KW-0378">Hydrolase</keyword>
<evidence type="ECO:0000256" key="6">
    <source>
        <dbReference type="ARBA" id="ARBA00022801"/>
    </source>
</evidence>
<keyword evidence="7" id="KW-0843">Virulence</keyword>
<dbReference type="InterPro" id="IPR028992">
    <property type="entry name" value="Hedgehog/Intein_dom"/>
</dbReference>
<proteinExistence type="predicted"/>
<dbReference type="GO" id="GO:0005509">
    <property type="term" value="F:calcium ion binding"/>
    <property type="evidence" value="ECO:0007669"/>
    <property type="project" value="InterPro"/>
</dbReference>
<dbReference type="InterPro" id="IPR018511">
    <property type="entry name" value="Hemolysin-typ_Ca-bd_CS"/>
</dbReference>
<evidence type="ECO:0000313" key="12">
    <source>
        <dbReference type="Proteomes" id="UP001057991"/>
    </source>
</evidence>
<keyword evidence="8" id="KW-0472">Membrane</keyword>
<dbReference type="PROSITE" id="PS00330">
    <property type="entry name" value="HEMOLYSIN_CALCIUM"/>
    <property type="match status" value="4"/>
</dbReference>
<evidence type="ECO:0000256" key="3">
    <source>
        <dbReference type="ARBA" id="ARBA00022525"/>
    </source>
</evidence>
<dbReference type="GO" id="GO:0016539">
    <property type="term" value="P:intein-mediated protein splicing"/>
    <property type="evidence" value="ECO:0007669"/>
    <property type="project" value="InterPro"/>
</dbReference>
<gene>
    <name evidence="11" type="ORF">K3X48_06260</name>
</gene>
<dbReference type="NCBIfam" id="NF012211">
    <property type="entry name" value="tand_rpt_95"/>
    <property type="match status" value="2"/>
</dbReference>
<evidence type="ECO:0000256" key="1">
    <source>
        <dbReference type="ARBA" id="ARBA00004370"/>
    </source>
</evidence>
<dbReference type="Gene3D" id="2.170.16.10">
    <property type="entry name" value="Hedgehog/Intein (Hint) domain"/>
    <property type="match status" value="1"/>
</dbReference>
<dbReference type="Pfam" id="PF00353">
    <property type="entry name" value="HemolysinCabind"/>
    <property type="match status" value="8"/>
</dbReference>
<keyword evidence="4" id="KW-0800">Toxin</keyword>
<dbReference type="InterPro" id="IPR011049">
    <property type="entry name" value="Serralysin-like_metalloprot_C"/>
</dbReference>
<dbReference type="InterPro" id="IPR006141">
    <property type="entry name" value="Intein_N"/>
</dbReference>
<evidence type="ECO:0000256" key="4">
    <source>
        <dbReference type="ARBA" id="ARBA00022656"/>
    </source>
</evidence>
<dbReference type="PANTHER" id="PTHR38340:SF1">
    <property type="entry name" value="S-LAYER PROTEIN"/>
    <property type="match status" value="1"/>
</dbReference>
<sequence>MTAYTYPTLIYLGNFATTDSYEGDYTSEYAGNLVGVSKDYSEMQLVQVTAVDIDHDGVMEDDECNPNCDYISYNLGSGSTSQYTDGTMELKVLLTLADGSQSYVDVVAMQMQNGDLFISDLLNGGTLDNLEISNVEIVQVNGANYTGWYTNQSVDNTTLVAPDPQQDGIVEGTEGADVIDVNYTGDPDGDMIDNGDAILPGEAPQDDIVIAKGGDDLVKSGEGDDDVFAGAGDDTVYGGAGNDLIYGDSDNASGTQTVRESFEWDKAPDPDDNTSIDNDDLLTSFTQNTGNVDVSFTLVNQSYGSVTEFSTDQQNISDIHGDDEVINANSSLDNVLNGAGNTATYKLEFSSDVENISFNINDIDGDGVVKVYAYVNGERVEVDIDGGSKLLLKDTDGHAGNETIDSSGGYLEDTSDEYSATISIAGPVDKIVIVHSQDGDNNSGINITDVYFDAEGSGGSGLGAGNDVLHGGEGDDTILGEAGDDSITGGTGNDVIGQAPSTGPGPELLLNGSFEDGTHSANSVDGLTGWNTVTGSPDSADDGTGAESWNPALDASDGTGYVTMWSYTTGPQEQISQTLSEELQAGAEYTFSFKAYSTDYINGQWFTPSDIPVTFEILDQNGNVLGTTTVQGTDYEDYQITFTAPAGVTGIQLRPNGTSDNSGTYPAVTLDEVSLTLTNAETTDAGLGNDTMDGGEGDDLIYGGADNDTIIGGTGQDTLHGDDDRDLFIGANAGDFVDGGEGGDDFDTLDLSGSGPLRVDYDASNPENGTVTFFDQYGTPTGTMDFINIENVILPPNQGPDANDDLATVDEDSSVVIAVLDNDTDPEGDPLTVTSASADHGTVTINPDGTLTYTPDPNYNGPDSITYSVSDGNGGTDTASVDVTVTPVNDAPVAVDDSATTAYNSSVVIPVLDNDTDVDGDLLTVISASSPDGDVTINPDGTLTFDPNPGFEGEATISYTVSDGNGGTDSANVTVTVEEQPLDGIVQGTDGNDLIDVNYTGDPHGDMIDNGDAILPGEDPDDDIVLGFEGDDTILSGLGNDDVYAGSGDDSVEGGVGDDLIYGDSDFDPTAGAEPVTVSINISNAAFENEVFAYTIDPDTGEITNVVTLTPNAHDNIGDSFEYTTIPGATIGVGIVSPEGTFYSSGYGDNVDLNPDGLVHTTGVSENPDGSISIGFEDLNGLGDADFDDVVVTIDLTNSGVTFDNAHYEYSSPVPGEVIDTGANGNDTLNGGDGDDTIHGEGGDDLIDGGADDDVITGGDGSDTVLGGDGNDLIDTSGSEPASDYGFEPYVPQDTDMENDRDSVDGGAGNDTISTGDDRDTITGGTGEDSIDGGLDDDIIDGGADNDSIIGGHGADDIDGGTGNDTIWGGLGSGTDDLNIIDANDPRPDNGLDTIHGGEGHDVIYGQDDDDILYGDAGNDTIDGGIDEDSIYGGEGDDSLLGGQGDDLIDGGAGNDRMFGGDDRDTFVNVNAGDYVDGNEGGDDYDTLDLSGSAPDNGSLHVTYDPNNAENGVVEFFDENGISTGTMEFFNIENVIPCFTPGTLIATPKGERRVEELQVGDRVITRDNGIQEIRWTGAKPISWQEMQGANHLKPILITAGSLGNGLPERDMMVSPNHRVLVANDRTALYFDEREVLAAAKHLVNNKGIFQVEPRGTTYLHFMFDNHEVVLSDGAWTESFQPGDHSLKGIGNAQRNELFELFPELETREGLEDFSAARRTLKKHEAELLK</sequence>
<feature type="domain" description="Hint" evidence="10">
    <location>
        <begin position="1536"/>
        <end position="1652"/>
    </location>
</feature>
<dbReference type="PRINTS" id="PR00313">
    <property type="entry name" value="CABNDNGRPT"/>
</dbReference>
<dbReference type="PRINTS" id="PR01488">
    <property type="entry name" value="RTXTOXINA"/>
</dbReference>
<dbReference type="Gene3D" id="2.60.40.2810">
    <property type="match status" value="2"/>
</dbReference>
<dbReference type="RefSeq" id="WP_259806654.1">
    <property type="nucleotide sequence ID" value="NZ_CP080776.1"/>
</dbReference>
<dbReference type="EMBL" id="CP080776">
    <property type="protein sequence ID" value="UWP96573.1"/>
    <property type="molecule type" value="Genomic_DNA"/>
</dbReference>
<evidence type="ECO:0000256" key="9">
    <source>
        <dbReference type="SAM" id="MobiDB-lite"/>
    </source>
</evidence>
<dbReference type="GO" id="GO:0016798">
    <property type="term" value="F:hydrolase activity, acting on glycosyl bonds"/>
    <property type="evidence" value="ECO:0007669"/>
    <property type="project" value="InterPro"/>
</dbReference>
<dbReference type="InterPro" id="IPR008979">
    <property type="entry name" value="Galactose-bd-like_sf"/>
</dbReference>
<dbReference type="InterPro" id="IPR003587">
    <property type="entry name" value="Hint_dom_N"/>
</dbReference>
<feature type="region of interest" description="Disordered" evidence="9">
    <location>
        <begin position="833"/>
        <end position="854"/>
    </location>
</feature>
<comment type="subcellular location">
    <subcellularLocation>
        <location evidence="1">Membrane</location>
    </subcellularLocation>
    <subcellularLocation>
        <location evidence="2">Secreted</location>
    </subcellularLocation>
</comment>
<protein>
    <submittedName>
        <fullName evidence="11">Hint domain-containing protein</fullName>
    </submittedName>
</protein>
<dbReference type="InterPro" id="IPR001343">
    <property type="entry name" value="Hemolysn_Ca-bd"/>
</dbReference>
<dbReference type="InterPro" id="IPR003305">
    <property type="entry name" value="CenC_carb-bd"/>
</dbReference>
<dbReference type="Gene3D" id="2.150.10.10">
    <property type="entry name" value="Serralysin-like metalloprotease, C-terminal"/>
    <property type="match status" value="5"/>
</dbReference>
<dbReference type="SUPFAM" id="SSF49785">
    <property type="entry name" value="Galactose-binding domain-like"/>
    <property type="match status" value="1"/>
</dbReference>
<dbReference type="GO" id="GO:0005576">
    <property type="term" value="C:extracellular region"/>
    <property type="evidence" value="ECO:0007669"/>
    <property type="project" value="UniProtKB-SubCell"/>
</dbReference>
<dbReference type="PANTHER" id="PTHR38340">
    <property type="entry name" value="S-LAYER PROTEIN"/>
    <property type="match status" value="1"/>
</dbReference>
<feature type="compositionally biased region" description="Acidic residues" evidence="9">
    <location>
        <begin position="1329"/>
        <end position="1340"/>
    </location>
</feature>
<dbReference type="PROSITE" id="PS50817">
    <property type="entry name" value="INTEIN_N_TER"/>
    <property type="match status" value="1"/>
</dbReference>
<feature type="region of interest" description="Disordered" evidence="9">
    <location>
        <begin position="1214"/>
        <end position="1343"/>
    </location>
</feature>
<dbReference type="Pfam" id="PF02018">
    <property type="entry name" value="CBM_4_9"/>
    <property type="match status" value="1"/>
</dbReference>
<dbReference type="Pfam" id="PF17963">
    <property type="entry name" value="Big_9"/>
    <property type="match status" value="2"/>
</dbReference>
<name>A0A9Q9M0J8_9RHOB</name>
<evidence type="ECO:0000259" key="10">
    <source>
        <dbReference type="SMART" id="SM00306"/>
    </source>
</evidence>
<dbReference type="InterPro" id="IPR050557">
    <property type="entry name" value="RTX_toxin/Mannuronan_C5-epim"/>
</dbReference>
<dbReference type="GO" id="GO:0016020">
    <property type="term" value="C:membrane"/>
    <property type="evidence" value="ECO:0007669"/>
    <property type="project" value="UniProtKB-SubCell"/>
</dbReference>